<organism evidence="1 2">
    <name type="scientific">Acaulospora colombiana</name>
    <dbReference type="NCBI Taxonomy" id="27376"/>
    <lineage>
        <taxon>Eukaryota</taxon>
        <taxon>Fungi</taxon>
        <taxon>Fungi incertae sedis</taxon>
        <taxon>Mucoromycota</taxon>
        <taxon>Glomeromycotina</taxon>
        <taxon>Glomeromycetes</taxon>
        <taxon>Diversisporales</taxon>
        <taxon>Acaulosporaceae</taxon>
        <taxon>Acaulospora</taxon>
    </lineage>
</organism>
<dbReference type="EMBL" id="CAJVPT010064159">
    <property type="protein sequence ID" value="CAG8769872.1"/>
    <property type="molecule type" value="Genomic_DNA"/>
</dbReference>
<reference evidence="1" key="1">
    <citation type="submission" date="2021-06" db="EMBL/GenBank/DDBJ databases">
        <authorList>
            <person name="Kallberg Y."/>
            <person name="Tangrot J."/>
            <person name="Rosling A."/>
        </authorList>
    </citation>
    <scope>NUCLEOTIDE SEQUENCE</scope>
    <source>
        <strain evidence="1">CL356</strain>
    </source>
</reference>
<sequence>SSSPTTTTLSSRQRFTRITSLAGGGGGALDGILGRILKRQVNRIRGKLNQIMGGVKQRNKRAWHIDGDEQETWPRDRNGIQKSWVYDKGNITYRTDFYFYTPAPKVLGVVSVDVAQSLTWDDMSWASRMERARV</sequence>
<feature type="non-terminal residue" evidence="1">
    <location>
        <position position="134"/>
    </location>
</feature>
<evidence type="ECO:0000313" key="2">
    <source>
        <dbReference type="Proteomes" id="UP000789525"/>
    </source>
</evidence>
<evidence type="ECO:0000313" key="1">
    <source>
        <dbReference type="EMBL" id="CAG8769872.1"/>
    </source>
</evidence>
<dbReference type="Proteomes" id="UP000789525">
    <property type="component" value="Unassembled WGS sequence"/>
</dbReference>
<keyword evidence="2" id="KW-1185">Reference proteome</keyword>
<gene>
    <name evidence="1" type="ORF">ACOLOM_LOCUS13712</name>
</gene>
<protein>
    <submittedName>
        <fullName evidence="1">14844_t:CDS:1</fullName>
    </submittedName>
</protein>
<name>A0ACA9QZ08_9GLOM</name>
<accession>A0ACA9QZ08</accession>
<feature type="non-terminal residue" evidence="1">
    <location>
        <position position="1"/>
    </location>
</feature>
<comment type="caution">
    <text evidence="1">The sequence shown here is derived from an EMBL/GenBank/DDBJ whole genome shotgun (WGS) entry which is preliminary data.</text>
</comment>
<proteinExistence type="predicted"/>